<dbReference type="GO" id="GO:0004368">
    <property type="term" value="F:glycerol-3-phosphate dehydrogenase (quinone) activity"/>
    <property type="evidence" value="ECO:0007669"/>
    <property type="project" value="UniProtKB-EC"/>
</dbReference>
<keyword evidence="5" id="KW-0963">Cytoplasm</keyword>
<evidence type="ECO:0000256" key="8">
    <source>
        <dbReference type="ARBA" id="ARBA00022827"/>
    </source>
</evidence>
<comment type="catalytic activity">
    <reaction evidence="10">
        <text>a quinone + sn-glycerol 3-phosphate = dihydroxyacetone phosphate + a quinol</text>
        <dbReference type="Rhea" id="RHEA:18977"/>
        <dbReference type="ChEBI" id="CHEBI:24646"/>
        <dbReference type="ChEBI" id="CHEBI:57597"/>
        <dbReference type="ChEBI" id="CHEBI:57642"/>
        <dbReference type="ChEBI" id="CHEBI:132124"/>
        <dbReference type="EC" id="1.1.5.3"/>
    </reaction>
</comment>
<evidence type="ECO:0000256" key="3">
    <source>
        <dbReference type="ARBA" id="ARBA00007330"/>
    </source>
</evidence>
<dbReference type="GO" id="GO:0005737">
    <property type="term" value="C:cytoplasm"/>
    <property type="evidence" value="ECO:0007669"/>
    <property type="project" value="UniProtKB-SubCell"/>
</dbReference>
<evidence type="ECO:0000256" key="6">
    <source>
        <dbReference type="ARBA" id="ARBA00022630"/>
    </source>
</evidence>
<comment type="cofactor">
    <cofactor evidence="1">
        <name>FAD</name>
        <dbReference type="ChEBI" id="CHEBI:57692"/>
    </cofactor>
</comment>
<evidence type="ECO:0000313" key="11">
    <source>
        <dbReference type="EMBL" id="VDR24135.1"/>
    </source>
</evidence>
<protein>
    <recommendedName>
        <fullName evidence="4">glycerol-3-phosphate dehydrogenase</fullName>
        <ecNumber evidence="4">1.1.5.3</ecNumber>
    </recommendedName>
</protein>
<keyword evidence="6" id="KW-0285">Flavoprotein</keyword>
<reference evidence="11 12" key="1">
    <citation type="submission" date="2018-12" db="EMBL/GenBank/DDBJ databases">
        <authorList>
            <consortium name="Pathogen Informatics"/>
        </authorList>
    </citation>
    <scope>NUCLEOTIDE SEQUENCE [LARGE SCALE GENOMIC DNA]</scope>
    <source>
        <strain evidence="11 12">NCTC13098</strain>
    </source>
</reference>
<gene>
    <name evidence="11" type="primary">glpD_2</name>
    <name evidence="11" type="ORF">NCTC13098_00413</name>
</gene>
<name>A0A3P8K604_RAOTE</name>
<dbReference type="AlphaFoldDB" id="A0A3P8K604"/>
<evidence type="ECO:0000256" key="10">
    <source>
        <dbReference type="ARBA" id="ARBA00049055"/>
    </source>
</evidence>
<evidence type="ECO:0000256" key="4">
    <source>
        <dbReference type="ARBA" id="ARBA00013029"/>
    </source>
</evidence>
<keyword evidence="9 11" id="KW-0560">Oxidoreductase</keyword>
<evidence type="ECO:0000256" key="7">
    <source>
        <dbReference type="ARBA" id="ARBA00022798"/>
    </source>
</evidence>
<evidence type="ECO:0000256" key="2">
    <source>
        <dbReference type="ARBA" id="ARBA00004496"/>
    </source>
</evidence>
<accession>A0A3P8K604</accession>
<evidence type="ECO:0000313" key="12">
    <source>
        <dbReference type="Proteomes" id="UP000274346"/>
    </source>
</evidence>
<organism evidence="11 12">
    <name type="scientific">Raoultella terrigena</name>
    <name type="common">Klebsiella terrigena</name>
    <dbReference type="NCBI Taxonomy" id="577"/>
    <lineage>
        <taxon>Bacteria</taxon>
        <taxon>Pseudomonadati</taxon>
        <taxon>Pseudomonadota</taxon>
        <taxon>Gammaproteobacteria</taxon>
        <taxon>Enterobacterales</taxon>
        <taxon>Enterobacteriaceae</taxon>
        <taxon>Klebsiella/Raoultella group</taxon>
        <taxon>Raoultella</taxon>
    </lineage>
</organism>
<proteinExistence type="inferred from homology"/>
<comment type="similarity">
    <text evidence="3">Belongs to the FAD-dependent glycerol-3-phosphate dehydrogenase family.</text>
</comment>
<dbReference type="FunFam" id="1.10.8.870:FF:000002">
    <property type="entry name" value="Glycerol-3-phosphate dehydrogenase"/>
    <property type="match status" value="1"/>
</dbReference>
<evidence type="ECO:0000256" key="5">
    <source>
        <dbReference type="ARBA" id="ARBA00022490"/>
    </source>
</evidence>
<comment type="subcellular location">
    <subcellularLocation>
        <location evidence="2">Cytoplasm</location>
    </subcellularLocation>
</comment>
<dbReference type="KEGG" id="rtg:NCTC13098_00413"/>
<dbReference type="EC" id="1.1.5.3" evidence="4"/>
<keyword evidence="7" id="KW-0319">Glycerol metabolism</keyword>
<evidence type="ECO:0000256" key="1">
    <source>
        <dbReference type="ARBA" id="ARBA00001974"/>
    </source>
</evidence>
<dbReference type="GO" id="GO:0006071">
    <property type="term" value="P:glycerol metabolic process"/>
    <property type="evidence" value="ECO:0007669"/>
    <property type="project" value="UniProtKB-KW"/>
</dbReference>
<dbReference type="Proteomes" id="UP000274346">
    <property type="component" value="Chromosome"/>
</dbReference>
<dbReference type="InterPro" id="IPR038299">
    <property type="entry name" value="DAO_C_sf"/>
</dbReference>
<evidence type="ECO:0000256" key="9">
    <source>
        <dbReference type="ARBA" id="ARBA00023002"/>
    </source>
</evidence>
<dbReference type="Gene3D" id="1.10.8.870">
    <property type="entry name" value="Alpha-glycerophosphate oxidase, cap domain"/>
    <property type="match status" value="1"/>
</dbReference>
<dbReference type="EMBL" id="LR131271">
    <property type="protein sequence ID" value="VDR24135.1"/>
    <property type="molecule type" value="Genomic_DNA"/>
</dbReference>
<keyword evidence="8" id="KW-0274">FAD</keyword>
<sequence>MARHYARTYGSNSEWLLGEATSLADLGEDFGHEFYEAELKYLVEHEWVRRPR</sequence>